<dbReference type="NCBIfam" id="TIGR00231">
    <property type="entry name" value="small_GTP"/>
    <property type="match status" value="1"/>
</dbReference>
<dbReference type="Pfam" id="PF12631">
    <property type="entry name" value="MnmE_helical"/>
    <property type="match status" value="1"/>
</dbReference>
<feature type="binding site" evidence="10">
    <location>
        <position position="227"/>
    </location>
    <ligand>
        <name>K(+)</name>
        <dbReference type="ChEBI" id="CHEBI:29103"/>
    </ligand>
</feature>
<dbReference type="EC" id="3.6.-.-" evidence="10"/>
<dbReference type="InterPro" id="IPR025867">
    <property type="entry name" value="MnmE_helical"/>
</dbReference>
<feature type="binding site" evidence="10">
    <location>
        <position position="246"/>
    </location>
    <ligand>
        <name>K(+)</name>
        <dbReference type="ChEBI" id="CHEBI:29103"/>
    </ligand>
</feature>
<dbReference type="Gene3D" id="3.30.1360.120">
    <property type="entry name" value="Probable tRNA modification gtpase trme, domain 1"/>
    <property type="match status" value="1"/>
</dbReference>
<dbReference type="OrthoDB" id="9805918at2"/>
<evidence type="ECO:0000259" key="12">
    <source>
        <dbReference type="PROSITE" id="PS51709"/>
    </source>
</evidence>
<dbReference type="PANTHER" id="PTHR42714">
    <property type="entry name" value="TRNA MODIFICATION GTPASE GTPBP3"/>
    <property type="match status" value="1"/>
</dbReference>
<gene>
    <name evidence="10 13" type="primary">mnmE</name>
    <name evidence="10" type="synonym">trmE</name>
    <name evidence="13" type="ORF">NCTC10717_01825</name>
</gene>
<dbReference type="InterPro" id="IPR018948">
    <property type="entry name" value="GTP-bd_TrmE_N"/>
</dbReference>
<feature type="binding site" evidence="10">
    <location>
        <begin position="335"/>
        <end position="338"/>
    </location>
    <ligand>
        <name>GTP</name>
        <dbReference type="ChEBI" id="CHEBI:37565"/>
    </ligand>
</feature>
<evidence type="ECO:0000256" key="9">
    <source>
        <dbReference type="ARBA" id="ARBA00023134"/>
    </source>
</evidence>
<dbReference type="InterPro" id="IPR027417">
    <property type="entry name" value="P-loop_NTPase"/>
</dbReference>
<keyword evidence="4 10" id="KW-0479">Metal-binding</keyword>
<evidence type="ECO:0000256" key="11">
    <source>
        <dbReference type="RuleBase" id="RU003313"/>
    </source>
</evidence>
<comment type="function">
    <text evidence="10">Exhibits a very high intrinsic GTPase hydrolysis rate. Involved in the addition of a carboxymethylaminomethyl (cmnm) group at the wobble position (U34) of certain tRNAs, forming tRNA-cmnm(5)s(2)U34.</text>
</comment>
<keyword evidence="5 10" id="KW-0547">Nucleotide-binding</keyword>
<evidence type="ECO:0000256" key="10">
    <source>
        <dbReference type="HAMAP-Rule" id="MF_00379"/>
    </source>
</evidence>
<dbReference type="GO" id="GO:0046872">
    <property type="term" value="F:metal ion binding"/>
    <property type="evidence" value="ECO:0007669"/>
    <property type="project" value="UniProtKB-KW"/>
</dbReference>
<dbReference type="GO" id="GO:0005829">
    <property type="term" value="C:cytosol"/>
    <property type="evidence" value="ECO:0007669"/>
    <property type="project" value="TreeGrafter"/>
</dbReference>
<evidence type="ECO:0000256" key="5">
    <source>
        <dbReference type="ARBA" id="ARBA00022741"/>
    </source>
</evidence>
<dbReference type="EMBL" id="UHIA01000004">
    <property type="protein sequence ID" value="SUO98084.1"/>
    <property type="molecule type" value="Genomic_DNA"/>
</dbReference>
<dbReference type="Gene3D" id="1.20.120.430">
    <property type="entry name" value="tRNA modification GTPase MnmE domain 2"/>
    <property type="match status" value="1"/>
</dbReference>
<feature type="binding site" evidence="10">
    <location>
        <position position="82"/>
    </location>
    <ligand>
        <name>(6S)-5-formyl-5,6,7,8-tetrahydrofolate</name>
        <dbReference type="ChEBI" id="CHEBI:57457"/>
    </ligand>
</feature>
<feature type="binding site" evidence="10">
    <location>
        <position position="251"/>
    </location>
    <ligand>
        <name>K(+)</name>
        <dbReference type="ChEBI" id="CHEBI:29103"/>
    </ligand>
</feature>
<dbReference type="PROSITE" id="PS51709">
    <property type="entry name" value="G_TRME"/>
    <property type="match status" value="1"/>
</dbReference>
<dbReference type="InterPro" id="IPR027266">
    <property type="entry name" value="TrmE/GcvT-like"/>
</dbReference>
<comment type="caution">
    <text evidence="10">Lacks conserved residue(s) required for the propagation of feature annotation.</text>
</comment>
<evidence type="ECO:0000256" key="6">
    <source>
        <dbReference type="ARBA" id="ARBA00022801"/>
    </source>
</evidence>
<keyword evidence="8 10" id="KW-0630">Potassium</keyword>
<comment type="similarity">
    <text evidence="1 10 11">Belongs to the TRAFAC class TrmE-Era-EngA-EngB-Septin-like GTPase superfamily. TrmE GTPase family.</text>
</comment>
<dbReference type="CDD" id="cd04164">
    <property type="entry name" value="trmE"/>
    <property type="match status" value="1"/>
</dbReference>
<evidence type="ECO:0000256" key="4">
    <source>
        <dbReference type="ARBA" id="ARBA00022723"/>
    </source>
</evidence>
<dbReference type="AlphaFoldDB" id="A0A380N0R8"/>
<keyword evidence="6 10" id="KW-0378">Hydrolase</keyword>
<feature type="binding site" evidence="10">
    <location>
        <position position="231"/>
    </location>
    <ligand>
        <name>Mg(2+)</name>
        <dbReference type="ChEBI" id="CHEBI:18420"/>
    </ligand>
</feature>
<keyword evidence="3 10" id="KW-0819">tRNA processing</keyword>
<dbReference type="GO" id="GO:0030488">
    <property type="term" value="P:tRNA methylation"/>
    <property type="evidence" value="ECO:0007669"/>
    <property type="project" value="TreeGrafter"/>
</dbReference>
<protein>
    <recommendedName>
        <fullName evidence="10">tRNA modification GTPase MnmE</fullName>
        <ecNumber evidence="10">3.6.-.-</ecNumber>
    </recommendedName>
</protein>
<dbReference type="CDD" id="cd14858">
    <property type="entry name" value="TrmE_N"/>
    <property type="match status" value="1"/>
</dbReference>
<accession>A0A380N0R8</accession>
<dbReference type="InterPro" id="IPR005225">
    <property type="entry name" value="Small_GTP-bd"/>
</dbReference>
<feature type="binding site" evidence="10">
    <location>
        <begin position="227"/>
        <end position="232"/>
    </location>
    <ligand>
        <name>GTP</name>
        <dbReference type="ChEBI" id="CHEBI:37565"/>
    </ligand>
</feature>
<dbReference type="HAMAP" id="MF_00379">
    <property type="entry name" value="GTPase_MnmE"/>
    <property type="match status" value="1"/>
</dbReference>
<dbReference type="Pfam" id="PF10396">
    <property type="entry name" value="TrmE_N"/>
    <property type="match status" value="1"/>
</dbReference>
<feature type="binding site" evidence="10">
    <location>
        <position position="252"/>
    </location>
    <ligand>
        <name>Mg(2+)</name>
        <dbReference type="ChEBI" id="CHEBI:18420"/>
    </ligand>
</feature>
<evidence type="ECO:0000256" key="1">
    <source>
        <dbReference type="ARBA" id="ARBA00011043"/>
    </source>
</evidence>
<sequence>MIGQHDTIAAIATPSGTGGVCIIRISGTQALAIAKQLSKIEDVRKRHAHFAHFYAQDGSLIDQGILLYFQAPHSFTGEDVVELQGHGGIAVANALLGAALDSGARLAEAGEFTRRAFLNDKLDLSQAEAVADLIAARSMAAMQAANRSLQGEFSRQVNSLADEILQLRVYIEAALDFPEEEIDFISEGNIEARLLAWGEKLSALLQQSEQGKLLNEGIDLVLAGKPNAGKSSLLNALSGEDRAIVTHIAGTTRDILRESIIIEGIPINLVDTAGLRESEDIVEQEGIRRSHQAIQHAQLIALLIAADDMDAAEILDLETQLRERAGNSPIVKLYNKADLADASLQAQYQDGLWLSAKTGQGLEAVRKKIAQLAGKTESEAPFIARERHIRALDKAQRHFLQAWQAFQGHRAAELLAQDLRLVHDDLGEITGKVHADDLLGEIFSGFCIGK</sequence>
<dbReference type="RefSeq" id="WP_115218957.1">
    <property type="nucleotide sequence ID" value="NZ_UHIA01000004.1"/>
</dbReference>
<feature type="binding site" evidence="10">
    <location>
        <begin position="246"/>
        <end position="252"/>
    </location>
    <ligand>
        <name>GTP</name>
        <dbReference type="ChEBI" id="CHEBI:37565"/>
    </ligand>
</feature>
<evidence type="ECO:0000256" key="3">
    <source>
        <dbReference type="ARBA" id="ARBA00022694"/>
    </source>
</evidence>
<feature type="binding site" evidence="10">
    <location>
        <begin position="271"/>
        <end position="274"/>
    </location>
    <ligand>
        <name>GTP</name>
        <dbReference type="ChEBI" id="CHEBI:37565"/>
    </ligand>
</feature>
<dbReference type="NCBIfam" id="NF003661">
    <property type="entry name" value="PRK05291.1-3"/>
    <property type="match status" value="1"/>
</dbReference>
<dbReference type="Pfam" id="PF01926">
    <property type="entry name" value="MMR_HSR1"/>
    <property type="match status" value="1"/>
</dbReference>
<dbReference type="FunFam" id="3.40.50.300:FF:001376">
    <property type="entry name" value="tRNA modification GTPase MnmE"/>
    <property type="match status" value="1"/>
</dbReference>
<dbReference type="SUPFAM" id="SSF116878">
    <property type="entry name" value="TrmE connector domain"/>
    <property type="match status" value="1"/>
</dbReference>
<evidence type="ECO:0000256" key="2">
    <source>
        <dbReference type="ARBA" id="ARBA00022490"/>
    </source>
</evidence>
<dbReference type="NCBIfam" id="TIGR00450">
    <property type="entry name" value="mnmE_trmE_thdF"/>
    <property type="match status" value="1"/>
</dbReference>
<dbReference type="PANTHER" id="PTHR42714:SF2">
    <property type="entry name" value="TRNA MODIFICATION GTPASE GTPBP3, MITOCHONDRIAL"/>
    <property type="match status" value="1"/>
</dbReference>
<feature type="binding site" evidence="10">
    <location>
        <position position="121"/>
    </location>
    <ligand>
        <name>(6S)-5-formyl-5,6,7,8-tetrahydrofolate</name>
        <dbReference type="ChEBI" id="CHEBI:57457"/>
    </ligand>
</feature>
<dbReference type="GO" id="GO:0005525">
    <property type="term" value="F:GTP binding"/>
    <property type="evidence" value="ECO:0007669"/>
    <property type="project" value="UniProtKB-UniRule"/>
</dbReference>
<keyword evidence="2 10" id="KW-0963">Cytoplasm</keyword>
<dbReference type="InterPro" id="IPR004520">
    <property type="entry name" value="GTPase_MnmE"/>
</dbReference>
<dbReference type="GO" id="GO:0003924">
    <property type="term" value="F:GTPase activity"/>
    <property type="evidence" value="ECO:0007669"/>
    <property type="project" value="UniProtKB-UniRule"/>
</dbReference>
<feature type="domain" description="TrmE-type G" evidence="12">
    <location>
        <begin position="217"/>
        <end position="374"/>
    </location>
</feature>
<dbReference type="Proteomes" id="UP000254575">
    <property type="component" value="Unassembled WGS sequence"/>
</dbReference>
<feature type="binding site" evidence="10">
    <location>
        <position position="450"/>
    </location>
    <ligand>
        <name>(6S)-5-formyl-5,6,7,8-tetrahydrofolate</name>
        <dbReference type="ChEBI" id="CHEBI:57457"/>
    </ligand>
</feature>
<dbReference type="InterPro" id="IPR027368">
    <property type="entry name" value="MnmE_dom2"/>
</dbReference>
<evidence type="ECO:0000313" key="14">
    <source>
        <dbReference type="Proteomes" id="UP000254575"/>
    </source>
</evidence>
<dbReference type="InterPro" id="IPR006073">
    <property type="entry name" value="GTP-bd"/>
</dbReference>
<feature type="binding site" evidence="10">
    <location>
        <position position="248"/>
    </location>
    <ligand>
        <name>K(+)</name>
        <dbReference type="ChEBI" id="CHEBI:29103"/>
    </ligand>
</feature>
<evidence type="ECO:0000256" key="7">
    <source>
        <dbReference type="ARBA" id="ARBA00022842"/>
    </source>
</evidence>
<dbReference type="SUPFAM" id="SSF52540">
    <property type="entry name" value="P-loop containing nucleoside triphosphate hydrolases"/>
    <property type="match status" value="1"/>
</dbReference>
<name>A0A380N0R8_9GAMM</name>
<comment type="cofactor">
    <cofactor evidence="10">
        <name>K(+)</name>
        <dbReference type="ChEBI" id="CHEBI:29103"/>
    </cofactor>
    <text evidence="10">Binds 1 potassium ion per subunit.</text>
</comment>
<dbReference type="Gene3D" id="3.40.50.300">
    <property type="entry name" value="P-loop containing nucleotide triphosphate hydrolases"/>
    <property type="match status" value="1"/>
</dbReference>
<reference evidence="13 14" key="1">
    <citation type="submission" date="2018-06" db="EMBL/GenBank/DDBJ databases">
        <authorList>
            <consortium name="Pathogen Informatics"/>
            <person name="Doyle S."/>
        </authorList>
    </citation>
    <scope>NUCLEOTIDE SEQUENCE [LARGE SCALE GENOMIC DNA]</scope>
    <source>
        <strain evidence="13 14">NCTC10717</strain>
    </source>
</reference>
<organism evidence="13 14">
    <name type="scientific">Suttonella indologenes</name>
    <dbReference type="NCBI Taxonomy" id="13276"/>
    <lineage>
        <taxon>Bacteria</taxon>
        <taxon>Pseudomonadati</taxon>
        <taxon>Pseudomonadota</taxon>
        <taxon>Gammaproteobacteria</taxon>
        <taxon>Cardiobacteriales</taxon>
        <taxon>Cardiobacteriaceae</taxon>
        <taxon>Suttonella</taxon>
    </lineage>
</organism>
<feature type="binding site" evidence="10">
    <location>
        <position position="24"/>
    </location>
    <ligand>
        <name>(6S)-5-formyl-5,6,7,8-tetrahydrofolate</name>
        <dbReference type="ChEBI" id="CHEBI:57457"/>
    </ligand>
</feature>
<keyword evidence="14" id="KW-1185">Reference proteome</keyword>
<dbReference type="GO" id="GO:0002098">
    <property type="term" value="P:tRNA wobble uridine modification"/>
    <property type="evidence" value="ECO:0007669"/>
    <property type="project" value="TreeGrafter"/>
</dbReference>
<keyword evidence="9 10" id="KW-0342">GTP-binding</keyword>
<proteinExistence type="inferred from homology"/>
<comment type="subcellular location">
    <subcellularLocation>
        <location evidence="10">Cytoplasm</location>
    </subcellularLocation>
</comment>
<comment type="subunit">
    <text evidence="10">Homodimer. Heterotetramer of two MnmE and two MnmG subunits.</text>
</comment>
<dbReference type="InterPro" id="IPR031168">
    <property type="entry name" value="G_TrmE"/>
</dbReference>
<keyword evidence="7 10" id="KW-0460">Magnesium</keyword>
<evidence type="ECO:0000313" key="13">
    <source>
        <dbReference type="EMBL" id="SUO98084.1"/>
    </source>
</evidence>
<evidence type="ECO:0000256" key="8">
    <source>
        <dbReference type="ARBA" id="ARBA00022958"/>
    </source>
</evidence>